<dbReference type="Gene3D" id="1.20.59.10">
    <property type="entry name" value="Chorismate mutase"/>
    <property type="match status" value="1"/>
</dbReference>
<dbReference type="SUPFAM" id="SSF48600">
    <property type="entry name" value="Chorismate mutase II"/>
    <property type="match status" value="1"/>
</dbReference>
<evidence type="ECO:0000313" key="1">
    <source>
        <dbReference type="EMBL" id="ALB22752.1"/>
    </source>
</evidence>
<sequence length="211" mass="24912">MKKVLFTLLFVLYSSFLSFYIYAKPSSVLSSSMTIQSQQRITQLIQLIQQREAIMKDVAAFKYNHNLSPYDAKRERVVLTHIEKQLDNHKKSAAILINTQILMDISKQIEAYWINSWKTHLTIKPIAQHNLQQIRNIITVTDQKITNLIKQIQTKNRFDKLYSNKNNKNNKNFNFYQVIYHLIGQEFKLKEVDIVYKKMLAFSLVKVININ</sequence>
<protein>
    <submittedName>
        <fullName evidence="1">Chorismate mutase type II family protein</fullName>
    </submittedName>
</protein>
<dbReference type="Proteomes" id="UP000029558">
    <property type="component" value="Chromosome"/>
</dbReference>
<proteinExistence type="predicted"/>
<dbReference type="EMBL" id="CP012508">
    <property type="protein sequence ID" value="ALB22752.1"/>
    <property type="molecule type" value="Genomic_DNA"/>
</dbReference>
<name>A0A1L6TBY6_PISSA</name>
<dbReference type="AlphaFoldDB" id="A0A1L6TBY6"/>
<dbReference type="GO" id="GO:0004106">
    <property type="term" value="F:chorismate mutase activity"/>
    <property type="evidence" value="ECO:0007669"/>
    <property type="project" value="InterPro"/>
</dbReference>
<dbReference type="GO" id="GO:0046417">
    <property type="term" value="P:chorismate metabolic process"/>
    <property type="evidence" value="ECO:0007669"/>
    <property type="project" value="InterPro"/>
</dbReference>
<accession>A0A1L6TBY6</accession>
<dbReference type="InterPro" id="IPR002701">
    <property type="entry name" value="CM_II_prokaryot"/>
</dbReference>
<evidence type="ECO:0000313" key="2">
    <source>
        <dbReference type="Proteomes" id="UP000029558"/>
    </source>
</evidence>
<dbReference type="InterPro" id="IPR036263">
    <property type="entry name" value="Chorismate_II_sf"/>
</dbReference>
<organism evidence="1 2">
    <name type="scientific">Piscirickettsia salmonis</name>
    <dbReference type="NCBI Taxonomy" id="1238"/>
    <lineage>
        <taxon>Bacteria</taxon>
        <taxon>Pseudomonadati</taxon>
        <taxon>Pseudomonadota</taxon>
        <taxon>Gammaproteobacteria</taxon>
        <taxon>Thiotrichales</taxon>
        <taxon>Piscirickettsiaceae</taxon>
        <taxon>Piscirickettsia</taxon>
    </lineage>
</organism>
<dbReference type="OrthoDB" id="5604345at2"/>
<reference evidence="1 2" key="1">
    <citation type="journal article" date="2014" name="Genome Announc.">
        <title>Comparative Genome Analysis of Two Isolates of the Fish Pathogen Piscirickettsia salmonis from Different Hosts Reveals Major Differences in Virulence-Associated Secretion Systems.</title>
        <authorList>
            <person name="Bohle H."/>
            <person name="Henriquez P."/>
            <person name="Grothusen H."/>
            <person name="Navas E."/>
            <person name="Sandoval A."/>
            <person name="Bustamante F."/>
            <person name="Bustos P."/>
            <person name="Mancilla M."/>
        </authorList>
    </citation>
    <scope>NUCLEOTIDE SEQUENCE [LARGE SCALE GENOMIC DNA]</scope>
    <source>
        <strain evidence="2">B1-32597</strain>
    </source>
</reference>
<dbReference type="RefSeq" id="WP_027243025.1">
    <property type="nucleotide sequence ID" value="NZ_CP012508.1"/>
</dbReference>
<dbReference type="InterPro" id="IPR036979">
    <property type="entry name" value="CM_dom_sf"/>
</dbReference>
<gene>
    <name evidence="1" type="ORF">KU39_1570</name>
</gene>
<dbReference type="SMART" id="SM00830">
    <property type="entry name" value="CM_2"/>
    <property type="match status" value="1"/>
</dbReference>
<dbReference type="Pfam" id="PF01817">
    <property type="entry name" value="CM_2"/>
    <property type="match status" value="1"/>
</dbReference>